<evidence type="ECO:0000256" key="4">
    <source>
        <dbReference type="ARBA" id="ARBA00022694"/>
    </source>
</evidence>
<accession>A0A7Z7AXH8</accession>
<dbReference type="GO" id="GO:0030488">
    <property type="term" value="P:tRNA methylation"/>
    <property type="evidence" value="ECO:0007669"/>
    <property type="project" value="TreeGrafter"/>
</dbReference>
<evidence type="ECO:0000313" key="8">
    <source>
        <dbReference type="Proteomes" id="UP000199259"/>
    </source>
</evidence>
<comment type="function">
    <text evidence="5">S-adenosyl-L-methionine-dependent transferase that acts as a component of the wyosine derivatives biosynthesis pathway. Catalyzes the transfer of the alpha-amino-alpha-carboxypropyl (acp) group from S-adenosyl-L-methionine to 4-demethylwyosine (imG-14), forming 7-aminocarboxypropyl-demethylwyosine (wybutosine-86) at position 37 of tRNA(Phe).</text>
</comment>
<dbReference type="InterPro" id="IPR029063">
    <property type="entry name" value="SAM-dependent_MTases_sf"/>
</dbReference>
<dbReference type="InterPro" id="IPR030382">
    <property type="entry name" value="MeTrfase_TRM5/TYW2"/>
</dbReference>
<dbReference type="RefSeq" id="WP_338011378.1">
    <property type="nucleotide sequence ID" value="NZ_FNCA01000006.1"/>
</dbReference>
<dbReference type="GO" id="GO:0005737">
    <property type="term" value="C:cytoplasm"/>
    <property type="evidence" value="ECO:0007669"/>
    <property type="project" value="UniProtKB-SubCell"/>
</dbReference>
<dbReference type="PANTHER" id="PTHR23245">
    <property type="entry name" value="TRNA METHYLTRANSFERASE"/>
    <property type="match status" value="1"/>
</dbReference>
<comment type="catalytic activity">
    <reaction evidence="5">
        <text>4-demethylwyosine(37) in tRNA(Phe) + S-adenosyl-L-methionine = 4-demethyl-7-[(3S)-3-amino-3-carboxypropyl]wyosine(37) in tRNA(Phe) + S-methyl-5'-thioadenosine + H(+)</text>
        <dbReference type="Rhea" id="RHEA:36355"/>
        <dbReference type="Rhea" id="RHEA-COMP:10164"/>
        <dbReference type="Rhea" id="RHEA-COMP:10378"/>
        <dbReference type="ChEBI" id="CHEBI:15378"/>
        <dbReference type="ChEBI" id="CHEBI:17509"/>
        <dbReference type="ChEBI" id="CHEBI:59789"/>
        <dbReference type="ChEBI" id="CHEBI:64315"/>
        <dbReference type="ChEBI" id="CHEBI:73550"/>
        <dbReference type="EC" id="2.5.1.114"/>
    </reaction>
</comment>
<dbReference type="GO" id="GO:0008175">
    <property type="term" value="F:tRNA methyltransferase activity"/>
    <property type="evidence" value="ECO:0007669"/>
    <property type="project" value="TreeGrafter"/>
</dbReference>
<dbReference type="Pfam" id="PF02475">
    <property type="entry name" value="TRM5-TYW2_MTfase"/>
    <property type="match status" value="1"/>
</dbReference>
<dbReference type="PROSITE" id="PS51684">
    <property type="entry name" value="SAM_MT_TRM5_TYW2"/>
    <property type="match status" value="1"/>
</dbReference>
<comment type="subcellular location">
    <subcellularLocation>
        <location evidence="5">Cytoplasm</location>
    </subcellularLocation>
</comment>
<evidence type="ECO:0000256" key="3">
    <source>
        <dbReference type="ARBA" id="ARBA00022691"/>
    </source>
</evidence>
<protein>
    <recommendedName>
        <fullName evidence="5">tRNA(Phe) (4-demethylwyosine(37)-C(7)) aminocarboxypropyltransferase</fullName>
        <ecNumber evidence="5">2.5.1.114</ecNumber>
    </recommendedName>
    <alternativeName>
        <fullName evidence="5">tRNA wyosine derivatives biosynthesis protein Taw2</fullName>
    </alternativeName>
</protein>
<keyword evidence="5" id="KW-0963">Cytoplasm</keyword>
<dbReference type="Pfam" id="PF18093">
    <property type="entry name" value="Trm5_N"/>
    <property type="match status" value="1"/>
</dbReference>
<dbReference type="InterPro" id="IPR056744">
    <property type="entry name" value="TRM5/TYW2-like_N"/>
</dbReference>
<comment type="caution">
    <text evidence="7">The sequence shown here is derived from an EMBL/GenBank/DDBJ whole genome shotgun (WGS) entry which is preliminary data.</text>
</comment>
<sequence>MTMNKCIRVPLKDAEKIRIQLAGSGRLDPHRKIKLIDTHQRLLEIPVTEDIEGFESYMQENAEFYNKWQSLEDILKNDISSNELEKLPSGWHIIGDIVIVTIDPTIDHLKVMIAKALLQMYPSCNTVVRDLGISGQFRLPKREILIGNNTETINKEHGCLFKLDVTKVMFSKGNLHEKKLMSKIGTHETIVDMFAGIGYFTIPMAVHAKPEKLIAIEINPQSYGYLKENIILNKVEHIVEALNGDCAELTPKGVADRVLMGYVNTTHHYLDSGIAALKPKGGIIHYHETTPESMVFSRPVERIKTAALKAGRRVEILDCRKIKKYSPGIWHVVVDARIS</sequence>
<feature type="binding site" evidence="5">
    <location>
        <position position="171"/>
    </location>
    <ligand>
        <name>S-adenosyl-L-methionine</name>
        <dbReference type="ChEBI" id="CHEBI:59789"/>
    </ligand>
</feature>
<feature type="domain" description="SAM-dependent methyltransferase TRM5/TYW2-type" evidence="6">
    <location>
        <begin position="91"/>
        <end position="339"/>
    </location>
</feature>
<dbReference type="SUPFAM" id="SSF53335">
    <property type="entry name" value="S-adenosyl-L-methionine-dependent methyltransferases"/>
    <property type="match status" value="1"/>
</dbReference>
<dbReference type="HAMAP" id="MF_01922">
    <property type="entry name" value="TYW2_archaea"/>
    <property type="match status" value="1"/>
</dbReference>
<keyword evidence="1 7" id="KW-0489">Methyltransferase</keyword>
<evidence type="ECO:0000259" key="6">
    <source>
        <dbReference type="PROSITE" id="PS51684"/>
    </source>
</evidence>
<proteinExistence type="inferred from homology"/>
<dbReference type="Gene3D" id="3.30.70.2580">
    <property type="match status" value="1"/>
</dbReference>
<dbReference type="InterPro" id="IPR030867">
    <property type="entry name" value="TYW2_archaea"/>
</dbReference>
<organism evidence="7 8">
    <name type="scientific">Methanolobus vulcani</name>
    <dbReference type="NCBI Taxonomy" id="38026"/>
    <lineage>
        <taxon>Archaea</taxon>
        <taxon>Methanobacteriati</taxon>
        <taxon>Methanobacteriota</taxon>
        <taxon>Stenosarchaea group</taxon>
        <taxon>Methanomicrobia</taxon>
        <taxon>Methanosarcinales</taxon>
        <taxon>Methanosarcinaceae</taxon>
        <taxon>Methanolobus</taxon>
    </lineage>
</organism>
<dbReference type="PANTHER" id="PTHR23245:SF41">
    <property type="entry name" value="TRNA(PHE) (4-DEMETHYLWYOSINE(37)-C(7)) AMINOCARBOXYPROPYLTRANSFERASE"/>
    <property type="match status" value="1"/>
</dbReference>
<comment type="similarity">
    <text evidence="5">Belongs to the class I-like SAM-binding methyltransferase superfamily. TRM5/TYW2 family.</text>
</comment>
<evidence type="ECO:0000256" key="1">
    <source>
        <dbReference type="ARBA" id="ARBA00022603"/>
    </source>
</evidence>
<feature type="binding site" evidence="5">
    <location>
        <position position="178"/>
    </location>
    <ligand>
        <name>S-adenosyl-L-methionine</name>
        <dbReference type="ChEBI" id="CHEBI:59789"/>
    </ligand>
</feature>
<dbReference type="FunFam" id="3.40.50.150:FF:000131">
    <property type="entry name" value="tRNA wybutosine-synthesizing protein 2/3/4"/>
    <property type="match status" value="1"/>
</dbReference>
<dbReference type="EC" id="2.5.1.114" evidence="5"/>
<keyword evidence="8" id="KW-1185">Reference proteome</keyword>
<evidence type="ECO:0000313" key="7">
    <source>
        <dbReference type="EMBL" id="SDG03209.1"/>
    </source>
</evidence>
<gene>
    <name evidence="5" type="primary">taw2</name>
    <name evidence="7" type="ORF">SAMN04488589_1978</name>
</gene>
<dbReference type="Pfam" id="PF25133">
    <property type="entry name" value="TYW2_N_2"/>
    <property type="match status" value="1"/>
</dbReference>
<dbReference type="InterPro" id="IPR040601">
    <property type="entry name" value="Trm5a/b_N"/>
</dbReference>
<dbReference type="Gene3D" id="3.40.50.150">
    <property type="entry name" value="Vaccinia Virus protein VP39"/>
    <property type="match status" value="1"/>
</dbReference>
<name>A0A7Z7AXH8_9EURY</name>
<reference evidence="7 8" key="1">
    <citation type="submission" date="2016-10" db="EMBL/GenBank/DDBJ databases">
        <authorList>
            <person name="Varghese N."/>
            <person name="Submissions S."/>
        </authorList>
    </citation>
    <scope>NUCLEOTIDE SEQUENCE [LARGE SCALE GENOMIC DNA]</scope>
    <source>
        <strain evidence="7 8">PL 12/M</strain>
    </source>
</reference>
<dbReference type="InterPro" id="IPR056743">
    <property type="entry name" value="TRM5-TYW2-like_MTfase"/>
</dbReference>
<dbReference type="EMBL" id="FNCA01000006">
    <property type="protein sequence ID" value="SDG03209.1"/>
    <property type="molecule type" value="Genomic_DNA"/>
</dbReference>
<keyword evidence="3 5" id="KW-0949">S-adenosyl-L-methionine</keyword>
<comment type="caution">
    <text evidence="5">Lacks conserved residue(s) required for the propagation of feature annotation.</text>
</comment>
<feature type="binding site" evidence="5">
    <location>
        <position position="217"/>
    </location>
    <ligand>
        <name>S-adenosyl-L-methionine</name>
        <dbReference type="ChEBI" id="CHEBI:59789"/>
    </ligand>
</feature>
<evidence type="ECO:0000256" key="5">
    <source>
        <dbReference type="HAMAP-Rule" id="MF_01922"/>
    </source>
</evidence>
<keyword evidence="2 5" id="KW-0808">Transferase</keyword>
<evidence type="ECO:0000256" key="2">
    <source>
        <dbReference type="ARBA" id="ARBA00022679"/>
    </source>
</evidence>
<dbReference type="Proteomes" id="UP000199259">
    <property type="component" value="Unassembled WGS sequence"/>
</dbReference>
<dbReference type="GO" id="GO:0102522">
    <property type="term" value="F:tRNA 4-demethylwyosine alpha-amino-alpha-carboxypropyltransferase activity"/>
    <property type="evidence" value="ECO:0007669"/>
    <property type="project" value="UniProtKB-EC"/>
</dbReference>
<keyword evidence="4 5" id="KW-0819">tRNA processing</keyword>
<dbReference type="Gene3D" id="3.30.300.110">
    <property type="entry name" value="Met-10+ protein-like domains"/>
    <property type="match status" value="1"/>
</dbReference>
<dbReference type="AlphaFoldDB" id="A0A7Z7AXH8"/>
<dbReference type="CDD" id="cd02440">
    <property type="entry name" value="AdoMet_MTases"/>
    <property type="match status" value="1"/>
</dbReference>